<organism evidence="3 4">
    <name type="scientific">Allomyces macrogynus (strain ATCC 38327)</name>
    <name type="common">Allomyces javanicus var. macrogynus</name>
    <dbReference type="NCBI Taxonomy" id="578462"/>
    <lineage>
        <taxon>Eukaryota</taxon>
        <taxon>Fungi</taxon>
        <taxon>Fungi incertae sedis</taxon>
        <taxon>Blastocladiomycota</taxon>
        <taxon>Blastocladiomycetes</taxon>
        <taxon>Blastocladiales</taxon>
        <taxon>Blastocladiaceae</taxon>
        <taxon>Allomyces</taxon>
    </lineage>
</organism>
<reference evidence="4" key="2">
    <citation type="submission" date="2009-11" db="EMBL/GenBank/DDBJ databases">
        <title>The Genome Sequence of Allomyces macrogynus strain ATCC 38327.</title>
        <authorList>
            <consortium name="The Broad Institute Genome Sequencing Platform"/>
            <person name="Russ C."/>
            <person name="Cuomo C."/>
            <person name="Shea T."/>
            <person name="Young S.K."/>
            <person name="Zeng Q."/>
            <person name="Koehrsen M."/>
            <person name="Haas B."/>
            <person name="Borodovsky M."/>
            <person name="Guigo R."/>
            <person name="Alvarado L."/>
            <person name="Berlin A."/>
            <person name="Borenstein D."/>
            <person name="Chen Z."/>
            <person name="Engels R."/>
            <person name="Freedman E."/>
            <person name="Gellesch M."/>
            <person name="Goldberg J."/>
            <person name="Griggs A."/>
            <person name="Gujja S."/>
            <person name="Heiman D."/>
            <person name="Hepburn T."/>
            <person name="Howarth C."/>
            <person name="Jen D."/>
            <person name="Larson L."/>
            <person name="Lewis B."/>
            <person name="Mehta T."/>
            <person name="Park D."/>
            <person name="Pearson M."/>
            <person name="Roberts A."/>
            <person name="Saif S."/>
            <person name="Shenoy N."/>
            <person name="Sisk P."/>
            <person name="Stolte C."/>
            <person name="Sykes S."/>
            <person name="Walk T."/>
            <person name="White J."/>
            <person name="Yandava C."/>
            <person name="Burger G."/>
            <person name="Gray M.W."/>
            <person name="Holland P.W.H."/>
            <person name="King N."/>
            <person name="Lang F.B.F."/>
            <person name="Roger A.J."/>
            <person name="Ruiz-Trillo I."/>
            <person name="Lander E."/>
            <person name="Nusbaum C."/>
        </authorList>
    </citation>
    <scope>NUCLEOTIDE SEQUENCE [LARGE SCALE GENOMIC DNA]</scope>
    <source>
        <strain evidence="4">ATCC 38327</strain>
    </source>
</reference>
<evidence type="ECO:0000313" key="4">
    <source>
        <dbReference type="Proteomes" id="UP000054350"/>
    </source>
</evidence>
<feature type="compositionally biased region" description="Low complexity" evidence="1">
    <location>
        <begin position="817"/>
        <end position="827"/>
    </location>
</feature>
<feature type="compositionally biased region" description="Low complexity" evidence="1">
    <location>
        <begin position="751"/>
        <end position="770"/>
    </location>
</feature>
<keyword evidence="4" id="KW-1185">Reference proteome</keyword>
<feature type="compositionally biased region" description="Acidic residues" evidence="1">
    <location>
        <begin position="101"/>
        <end position="126"/>
    </location>
</feature>
<dbReference type="EMBL" id="GG745374">
    <property type="protein sequence ID" value="KNE71739.1"/>
    <property type="molecule type" value="Genomic_DNA"/>
</dbReference>
<feature type="region of interest" description="Disordered" evidence="1">
    <location>
        <begin position="378"/>
        <end position="483"/>
    </location>
</feature>
<accession>A0A0L0TA93</accession>
<dbReference type="CDD" id="cd00083">
    <property type="entry name" value="bHLH_SF"/>
    <property type="match status" value="1"/>
</dbReference>
<dbReference type="VEuPathDB" id="FungiDB:AMAG_16044"/>
<feature type="compositionally biased region" description="Low complexity" evidence="1">
    <location>
        <begin position="75"/>
        <end position="98"/>
    </location>
</feature>
<dbReference type="Proteomes" id="UP000054350">
    <property type="component" value="Unassembled WGS sequence"/>
</dbReference>
<evidence type="ECO:0000313" key="3">
    <source>
        <dbReference type="EMBL" id="KNE71738.1"/>
    </source>
</evidence>
<evidence type="ECO:0000256" key="1">
    <source>
        <dbReference type="SAM" id="MobiDB-lite"/>
    </source>
</evidence>
<dbReference type="GO" id="GO:0046983">
    <property type="term" value="F:protein dimerization activity"/>
    <property type="evidence" value="ECO:0007669"/>
    <property type="project" value="InterPro"/>
</dbReference>
<dbReference type="InterPro" id="IPR036638">
    <property type="entry name" value="HLH_DNA-bd_sf"/>
</dbReference>
<dbReference type="EMBL" id="GG745374">
    <property type="protein sequence ID" value="KNE71738.1"/>
    <property type="molecule type" value="Genomic_DNA"/>
</dbReference>
<feature type="compositionally biased region" description="Low complexity" evidence="1">
    <location>
        <begin position="499"/>
        <end position="517"/>
    </location>
</feature>
<dbReference type="AlphaFoldDB" id="A0A0L0TA93"/>
<feature type="compositionally biased region" description="Pro residues" evidence="1">
    <location>
        <begin position="792"/>
        <end position="801"/>
    </location>
</feature>
<feature type="compositionally biased region" description="Polar residues" evidence="1">
    <location>
        <begin position="518"/>
        <end position="533"/>
    </location>
</feature>
<feature type="compositionally biased region" description="Low complexity" evidence="1">
    <location>
        <begin position="406"/>
        <end position="426"/>
    </location>
</feature>
<feature type="region of interest" description="Disordered" evidence="1">
    <location>
        <begin position="558"/>
        <end position="580"/>
    </location>
</feature>
<reference evidence="3 4" key="1">
    <citation type="submission" date="2009-11" db="EMBL/GenBank/DDBJ databases">
        <title>Annotation of Allomyces macrogynus ATCC 38327.</title>
        <authorList>
            <consortium name="The Broad Institute Genome Sequencing Platform"/>
            <person name="Russ C."/>
            <person name="Cuomo C."/>
            <person name="Burger G."/>
            <person name="Gray M.W."/>
            <person name="Holland P.W.H."/>
            <person name="King N."/>
            <person name="Lang F.B.F."/>
            <person name="Roger A.J."/>
            <person name="Ruiz-Trillo I."/>
            <person name="Young S.K."/>
            <person name="Zeng Q."/>
            <person name="Gargeya S."/>
            <person name="Fitzgerald M."/>
            <person name="Haas B."/>
            <person name="Abouelleil A."/>
            <person name="Alvarado L."/>
            <person name="Arachchi H.M."/>
            <person name="Berlin A."/>
            <person name="Chapman S.B."/>
            <person name="Gearin G."/>
            <person name="Goldberg J."/>
            <person name="Griggs A."/>
            <person name="Gujja S."/>
            <person name="Hansen M."/>
            <person name="Heiman D."/>
            <person name="Howarth C."/>
            <person name="Larimer J."/>
            <person name="Lui A."/>
            <person name="MacDonald P.J.P."/>
            <person name="McCowen C."/>
            <person name="Montmayeur A."/>
            <person name="Murphy C."/>
            <person name="Neiman D."/>
            <person name="Pearson M."/>
            <person name="Priest M."/>
            <person name="Roberts A."/>
            <person name="Saif S."/>
            <person name="Shea T."/>
            <person name="Sisk P."/>
            <person name="Stolte C."/>
            <person name="Sykes S."/>
            <person name="Wortman J."/>
            <person name="Nusbaum C."/>
            <person name="Birren B."/>
        </authorList>
    </citation>
    <scope>NUCLEOTIDE SEQUENCE [LARGE SCALE GENOMIC DNA]</scope>
    <source>
        <strain evidence="3 4">ATCC 38327</strain>
    </source>
</reference>
<feature type="region of interest" description="Disordered" evidence="1">
    <location>
        <begin position="316"/>
        <end position="359"/>
    </location>
</feature>
<feature type="region of interest" description="Disordered" evidence="1">
    <location>
        <begin position="751"/>
        <end position="827"/>
    </location>
</feature>
<feature type="region of interest" description="Disordered" evidence="1">
    <location>
        <begin position="495"/>
        <end position="542"/>
    </location>
</feature>
<name>A0A0L0TA93_ALLM3</name>
<protein>
    <recommendedName>
        <fullName evidence="2">BHLH domain-containing protein</fullName>
    </recommendedName>
</protein>
<gene>
    <name evidence="3" type="ORF">AMAG_16044</name>
</gene>
<dbReference type="SUPFAM" id="SSF47459">
    <property type="entry name" value="HLH, helix-loop-helix DNA-binding domain"/>
    <property type="match status" value="1"/>
</dbReference>
<feature type="region of interest" description="Disordered" evidence="1">
    <location>
        <begin position="34"/>
        <end position="177"/>
    </location>
</feature>
<dbReference type="Pfam" id="PF00010">
    <property type="entry name" value="HLH"/>
    <property type="match status" value="1"/>
</dbReference>
<dbReference type="InterPro" id="IPR011598">
    <property type="entry name" value="bHLH_dom"/>
</dbReference>
<sequence>MASPTRPTADPSPIDDDPAAFLSFLAQRHALVTDPFPSGLQLGGPWPSPMSGTSPFASGADQHFLGDPSPPGPAAPTTRTARNGTTRSAQSAGAAARAGAEEELDLDDESDLSHDDDAEEDPEDDDGASRNPSRPGSGARATVEGDEGTDAKAGDAKKRRGRKPVFSNIEDRKKNHTLKERERRVVVNDLFADMIAELPPVSKPGKKPSKRELLMRTLEYLRSIKAAYATASRDLALARQVTNEWKMRYTALAAERGNTSSGMSPPANTPEGLAVLDAATALGIAEVKDVPEATAMPLVIPGSSIPVPAATVSPVAHPTPVSTPAIPTPRHIGLAASPDDTTPDHDGAAAGTAPEWKSNPRALDRFLGTAHLVSAPNPSAGLADHAHRAALSTSESLPTPVTARFPPTSKSPDTTASSSTPALADPGLSKKRKTTMPVSSTLAFDTAPVTQPPKRRRTESLLLMPSTAKNGAEPVRRGTNGRPRHLSLHALNQKANESAVAAAARRQQDLQAQRSQQVGASQTQPVDSSTVQTGPVASSAPPLPPAVTAFAATTYPRDPSSFAAGHPTASTAPVAGPHSDASARGPFFSATAAVPTIPSSSGYARSSAGAPNPPGSVTWTQLFAAPSAPLMPVQPGVSFSPAPLTPAAPATPVTMPVSTSSSIFGSAEPPGGAGNASTPPFLAGMPLPPPGAPIPLHPSHAGYSEAWNSGGNGGAVGLPLGGNGFSLPPTLVAPSGYMPPQGHHVVYVQQQQQQPQGMPPAAAYSPPQQSFMHGQPSPSGAYGAHQFVYPAAPHPQHPPPQHQHAGLPGPPPPPPHHAMGMPSGMPY</sequence>
<dbReference type="Gene3D" id="4.10.280.10">
    <property type="entry name" value="Helix-loop-helix DNA-binding domain"/>
    <property type="match status" value="1"/>
</dbReference>
<dbReference type="PROSITE" id="PS50888">
    <property type="entry name" value="BHLH"/>
    <property type="match status" value="1"/>
</dbReference>
<feature type="domain" description="BHLH" evidence="2">
    <location>
        <begin position="171"/>
        <end position="224"/>
    </location>
</feature>
<proteinExistence type="predicted"/>
<evidence type="ECO:0000259" key="2">
    <source>
        <dbReference type="PROSITE" id="PS50888"/>
    </source>
</evidence>